<feature type="region of interest" description="Disordered" evidence="1">
    <location>
        <begin position="131"/>
        <end position="266"/>
    </location>
</feature>
<evidence type="ECO:0000256" key="1">
    <source>
        <dbReference type="SAM" id="MobiDB-lite"/>
    </source>
</evidence>
<comment type="caution">
    <text evidence="3">The sequence shown here is derived from an EMBL/GenBank/DDBJ whole genome shotgun (WGS) entry which is preliminary data.</text>
</comment>
<evidence type="ECO:0000313" key="3">
    <source>
        <dbReference type="EMBL" id="KAK9422478.1"/>
    </source>
</evidence>
<keyword evidence="4" id="KW-1185">Reference proteome</keyword>
<reference evidence="3 4" key="1">
    <citation type="journal article" date="2024" name="J. Plant Pathol.">
        <title>Sequence and assembly of the genome of Seiridium unicorne, isolate CBS 538.82, causal agent of cypress canker disease.</title>
        <authorList>
            <person name="Scali E."/>
            <person name="Rocca G.D."/>
            <person name="Danti R."/>
            <person name="Garbelotto M."/>
            <person name="Barberini S."/>
            <person name="Baroncelli R."/>
            <person name="Emiliani G."/>
        </authorList>
    </citation>
    <scope>NUCLEOTIDE SEQUENCE [LARGE SCALE GENOMIC DNA]</scope>
    <source>
        <strain evidence="3 4">BM-138-508</strain>
    </source>
</reference>
<feature type="compositionally biased region" description="Pro residues" evidence="1">
    <location>
        <begin position="168"/>
        <end position="208"/>
    </location>
</feature>
<dbReference type="Proteomes" id="UP001408356">
    <property type="component" value="Unassembled WGS sequence"/>
</dbReference>
<feature type="compositionally biased region" description="Pro residues" evidence="1">
    <location>
        <begin position="383"/>
        <end position="393"/>
    </location>
</feature>
<feature type="region of interest" description="Disordered" evidence="1">
    <location>
        <begin position="365"/>
        <end position="396"/>
    </location>
</feature>
<dbReference type="Pfam" id="PF00293">
    <property type="entry name" value="NUDIX"/>
    <property type="match status" value="1"/>
</dbReference>
<dbReference type="InterPro" id="IPR015797">
    <property type="entry name" value="NUDIX_hydrolase-like_dom_sf"/>
</dbReference>
<sequence length="586" mass="61957">MSPPVRTKGREVARAVAASGNVTRRPTQRGAPAKDLHRIPDDKLEEFLALTTVDIRRKLRARNQNLSETGAKVELYLRLLESHRLEEHVRRRTDEAATATLASRDAIMREMNDEIHRQGAFGAARTLFAPPAPAAASPHSSASSSPLSSPSPANSPLRPPVVGQLPTPQQPNAPLPPAQLPSPNPPAPQQPNAPLPPAQPPSPNPPARPRPRFQLPPAQLPPAQLPPAQLPPAQLPPAFQRPPPPVQQTPAQPVQTPPPVQQPAAASVWGSALPVAGQGLDVLFDPQVSNSFSGPSQTGAGGLFGLGPSQSPQAGNAGGLSGLGPTQSPQAGNAGGFFRPSISQISQASNASGFFGPGLNQPPVPTIVVTPQSPQSTGLVSPPLTPAPAPALQPKPASGGWGPVLTGGRRQCPAPDCPHGSHLGHNGAAGVVLIRRDPQTEAPTHVVLQERLSGEWTIPGGLLDEAKDDVRYPIYGALREVEEESGVDRNMVDVRTDPGPLAYVWSVCNHWRYTTFFGDILDANWQPRIADSESRSMVFIPVHEVDQGRVLLPAFQESWPAIRAMIPDKFGSKWAAGQFCSSASTP</sequence>
<dbReference type="PRINTS" id="PR01217">
    <property type="entry name" value="PRICHEXTENSN"/>
</dbReference>
<dbReference type="EMBL" id="JARVKF010000113">
    <property type="protein sequence ID" value="KAK9422478.1"/>
    <property type="molecule type" value="Genomic_DNA"/>
</dbReference>
<feature type="region of interest" description="Disordered" evidence="1">
    <location>
        <begin position="293"/>
        <end position="339"/>
    </location>
</feature>
<feature type="compositionally biased region" description="Pro residues" evidence="1">
    <location>
        <begin position="218"/>
        <end position="247"/>
    </location>
</feature>
<evidence type="ECO:0000313" key="4">
    <source>
        <dbReference type="Proteomes" id="UP001408356"/>
    </source>
</evidence>
<feature type="compositionally biased region" description="Low complexity" evidence="1">
    <location>
        <begin position="366"/>
        <end position="375"/>
    </location>
</feature>
<dbReference type="Gene3D" id="3.90.79.10">
    <property type="entry name" value="Nucleoside Triphosphate Pyrophosphohydrolase"/>
    <property type="match status" value="1"/>
</dbReference>
<feature type="region of interest" description="Disordered" evidence="1">
    <location>
        <begin position="1"/>
        <end position="35"/>
    </location>
</feature>
<dbReference type="SUPFAM" id="SSF55811">
    <property type="entry name" value="Nudix"/>
    <property type="match status" value="1"/>
</dbReference>
<organism evidence="3 4">
    <name type="scientific">Seiridium unicorne</name>
    <dbReference type="NCBI Taxonomy" id="138068"/>
    <lineage>
        <taxon>Eukaryota</taxon>
        <taxon>Fungi</taxon>
        <taxon>Dikarya</taxon>
        <taxon>Ascomycota</taxon>
        <taxon>Pezizomycotina</taxon>
        <taxon>Sordariomycetes</taxon>
        <taxon>Xylariomycetidae</taxon>
        <taxon>Amphisphaeriales</taxon>
        <taxon>Sporocadaceae</taxon>
        <taxon>Seiridium</taxon>
    </lineage>
</organism>
<dbReference type="InterPro" id="IPR000086">
    <property type="entry name" value="NUDIX_hydrolase_dom"/>
</dbReference>
<evidence type="ECO:0000259" key="2">
    <source>
        <dbReference type="PROSITE" id="PS51462"/>
    </source>
</evidence>
<name>A0ABR2V6E2_9PEZI</name>
<proteinExistence type="predicted"/>
<dbReference type="PROSITE" id="PS51462">
    <property type="entry name" value="NUDIX"/>
    <property type="match status" value="1"/>
</dbReference>
<accession>A0ABR2V6E2</accession>
<gene>
    <name evidence="3" type="ORF">SUNI508_04834</name>
</gene>
<protein>
    <recommendedName>
        <fullName evidence="2">Nudix hydrolase domain-containing protein</fullName>
    </recommendedName>
</protein>
<feature type="domain" description="Nudix hydrolase" evidence="2">
    <location>
        <begin position="424"/>
        <end position="566"/>
    </location>
</feature>
<feature type="compositionally biased region" description="Low complexity" evidence="1">
    <location>
        <begin position="134"/>
        <end position="156"/>
    </location>
</feature>